<protein>
    <recommendedName>
        <fullName evidence="3">PQQ-like domain-containing protein</fullName>
    </recommendedName>
</protein>
<evidence type="ECO:0008006" key="3">
    <source>
        <dbReference type="Google" id="ProtNLM"/>
    </source>
</evidence>
<reference evidence="1 2" key="1">
    <citation type="submission" date="2016-11" db="EMBL/GenBank/DDBJ databases">
        <authorList>
            <person name="Jaros S."/>
            <person name="Januszkiewicz K."/>
            <person name="Wedrychowicz H."/>
        </authorList>
    </citation>
    <scope>NUCLEOTIDE SEQUENCE [LARGE SCALE GENOMIC DNA]</scope>
    <source>
        <strain evidence="1 2">DSM 12906</strain>
    </source>
</reference>
<dbReference type="RefSeq" id="WP_073190676.1">
    <property type="nucleotide sequence ID" value="NZ_FQZG01000090.1"/>
</dbReference>
<proteinExistence type="predicted"/>
<name>A0A1M6MKI2_9ACTN</name>
<dbReference type="InterPro" id="IPR011047">
    <property type="entry name" value="Quinoprotein_ADH-like_sf"/>
</dbReference>
<dbReference type="SUPFAM" id="SSF50998">
    <property type="entry name" value="Quinoprotein alcohol dehydrogenase-like"/>
    <property type="match status" value="1"/>
</dbReference>
<dbReference type="EMBL" id="FQZG01000090">
    <property type="protein sequence ID" value="SHJ84015.1"/>
    <property type="molecule type" value="Genomic_DNA"/>
</dbReference>
<keyword evidence="2" id="KW-1185">Reference proteome</keyword>
<dbReference type="STRING" id="1123357.SAMN02745244_03387"/>
<evidence type="ECO:0000313" key="2">
    <source>
        <dbReference type="Proteomes" id="UP000184512"/>
    </source>
</evidence>
<dbReference type="AlphaFoldDB" id="A0A1M6MKI2"/>
<sequence>MTIRRHLGILLILPIVLATTSCGVSLPLSDLLFPNRDGGSSTNLTPAGSGGKAGALREGNFRNGAEFLWTLDAEDVGGGRWEMPHDDPTTGLAAGPIAAGGVWLAKVIPAGSGLYEANTLVALDPARGEVIWSKEEAGWEDCVAGPGGREFLCVFDDGRVAYLDPESGVERVLLHAKQGARSFAAATADGAVVIQETGGLTLGIHGVAPDGTERYAKTIDLEAEAVYDFKPLSALGGQAQFSGYDESIVFDLATGAEQGRFRGSVWLTGEAAIVLPKGAEATTSAAGVRMVEIPEDQDAQVPSDGDTVVGVRTDPGGVQVCGPILDGCVQVPGTQELWEPSWSAVLDQIDGRTYLSYVAHQSGHTAVIDVEKATLLGIFSEYSGWEPTPAAEALLPARVDMVNWDNLWGEGRKSIRHPLTGATLGVLNSDAGSLAPADVAPGYAVIGWDREEWSLGTRYLTAFGAATEPKELRLTGESEQAASVPDGLPTCPEGTFLLAWATFPNGSITVCGYHIDDPTVVIHVRDGQEMVSSHASFDGVSTYLGRLSDGGTMSLSFESGVFEIVAQDGAIEMQTRSDLIWFVALGQWRPSAGQFDVTLPDATAEGQVRYLTELLASSKSARSSLVEANTSLRECSKGPDGDYADEIVAIDKVTRNRAELLSALAAAPVDLVPEGQALLEELRVSIRHSLDADIAFAAWARGIQRDGCTGASSGDGVTASEKATAAKQVFVARWNNVIVPEFLVASLAAADV</sequence>
<organism evidence="1 2">
    <name type="scientific">Tessaracoccus bendigoensis DSM 12906</name>
    <dbReference type="NCBI Taxonomy" id="1123357"/>
    <lineage>
        <taxon>Bacteria</taxon>
        <taxon>Bacillati</taxon>
        <taxon>Actinomycetota</taxon>
        <taxon>Actinomycetes</taxon>
        <taxon>Propionibacteriales</taxon>
        <taxon>Propionibacteriaceae</taxon>
        <taxon>Tessaracoccus</taxon>
    </lineage>
</organism>
<dbReference type="PROSITE" id="PS51257">
    <property type="entry name" value="PROKAR_LIPOPROTEIN"/>
    <property type="match status" value="1"/>
</dbReference>
<dbReference type="InterPro" id="IPR015943">
    <property type="entry name" value="WD40/YVTN_repeat-like_dom_sf"/>
</dbReference>
<dbReference type="Gene3D" id="2.130.10.10">
    <property type="entry name" value="YVTN repeat-like/Quinoprotein amine dehydrogenase"/>
    <property type="match status" value="1"/>
</dbReference>
<evidence type="ECO:0000313" key="1">
    <source>
        <dbReference type="EMBL" id="SHJ84015.1"/>
    </source>
</evidence>
<gene>
    <name evidence="1" type="ORF">SAMN02745244_03387</name>
</gene>
<dbReference type="OrthoDB" id="3871904at2"/>
<accession>A0A1M6MKI2</accession>
<dbReference type="Proteomes" id="UP000184512">
    <property type="component" value="Unassembled WGS sequence"/>
</dbReference>